<evidence type="ECO:0000256" key="4">
    <source>
        <dbReference type="ARBA" id="ARBA00022454"/>
    </source>
</evidence>
<accession>A0A1E4SAF3</accession>
<dbReference type="RefSeq" id="XP_020073484.1">
    <property type="nucleotide sequence ID" value="XM_020214174.1"/>
</dbReference>
<dbReference type="GO" id="GO:0031511">
    <property type="term" value="C:Mis6-Sim4 complex"/>
    <property type="evidence" value="ECO:0007669"/>
    <property type="project" value="TreeGrafter"/>
</dbReference>
<feature type="compositionally biased region" description="Polar residues" evidence="7">
    <location>
        <begin position="50"/>
        <end position="61"/>
    </location>
</feature>
<dbReference type="Proteomes" id="UP000094389">
    <property type="component" value="Unassembled WGS sequence"/>
</dbReference>
<name>A0A1E4SAF3_CYBJN</name>
<evidence type="ECO:0000256" key="6">
    <source>
        <dbReference type="ARBA" id="ARBA00023328"/>
    </source>
</evidence>
<evidence type="ECO:0000256" key="7">
    <source>
        <dbReference type="SAM" id="MobiDB-lite"/>
    </source>
</evidence>
<keyword evidence="4" id="KW-0158">Chromosome</keyword>
<sequence>MTRLEDLHQDNASLEHEIAQLEKRKADLLKEIEKTQKRKSPLDALKMLNKSLQENSKTNHIASDISPENPTPKRRKKSKRERQFEEEYVPPEPVKHEFFDESISKYFKTPRTTPKSLEGDDTVQEKTKNVLIENVYRMFGITAFPVKDPSCPDTQLGVRIEIFNELEFRFETPHYIILEQNPKTMKWCILNHTVPAFVQLRTLAASYDDLSSQKLFNFVCHVRHILQLTSLKHQIIDRLKFRYKKYVSSLQKDISMTTIKFQLSIKEAETGVTMRCGLDSVESVFIENGFTDFQKRRACNLLKGDIHTLMDRFGEAVEVLTE</sequence>
<dbReference type="AlphaFoldDB" id="A0A1E4SAF3"/>
<dbReference type="Pfam" id="PF09496">
    <property type="entry name" value="CENP-O"/>
    <property type="match status" value="1"/>
</dbReference>
<organism evidence="8 9">
    <name type="scientific">Cyberlindnera jadinii (strain ATCC 18201 / CBS 1600 / BCRC 20928 / JCM 3617 / NBRC 0987 / NRRL Y-1542)</name>
    <name type="common">Torula yeast</name>
    <name type="synonym">Candida utilis</name>
    <dbReference type="NCBI Taxonomy" id="983966"/>
    <lineage>
        <taxon>Eukaryota</taxon>
        <taxon>Fungi</taxon>
        <taxon>Dikarya</taxon>
        <taxon>Ascomycota</taxon>
        <taxon>Saccharomycotina</taxon>
        <taxon>Saccharomycetes</taxon>
        <taxon>Phaffomycetales</taxon>
        <taxon>Phaffomycetaceae</taxon>
        <taxon>Cyberlindnera</taxon>
    </lineage>
</organism>
<evidence type="ECO:0000256" key="3">
    <source>
        <dbReference type="ARBA" id="ARBA00007321"/>
    </source>
</evidence>
<evidence type="ECO:0000256" key="1">
    <source>
        <dbReference type="ARBA" id="ARBA00004123"/>
    </source>
</evidence>
<evidence type="ECO:0000313" key="9">
    <source>
        <dbReference type="Proteomes" id="UP000094389"/>
    </source>
</evidence>
<evidence type="ECO:0000313" key="8">
    <source>
        <dbReference type="EMBL" id="ODV76445.1"/>
    </source>
</evidence>
<feature type="region of interest" description="Disordered" evidence="7">
    <location>
        <begin position="34"/>
        <end position="87"/>
    </location>
</feature>
<dbReference type="PANTHER" id="PTHR14582:SF1">
    <property type="entry name" value="CENTROMERE PROTEIN O"/>
    <property type="match status" value="1"/>
</dbReference>
<evidence type="ECO:0000256" key="5">
    <source>
        <dbReference type="ARBA" id="ARBA00023242"/>
    </source>
</evidence>
<dbReference type="GO" id="GO:0005634">
    <property type="term" value="C:nucleus"/>
    <property type="evidence" value="ECO:0007669"/>
    <property type="project" value="UniProtKB-SubCell"/>
</dbReference>
<gene>
    <name evidence="8" type="ORF">CYBJADRAFT_165726</name>
</gene>
<keyword evidence="9" id="KW-1185">Reference proteome</keyword>
<evidence type="ECO:0000256" key="2">
    <source>
        <dbReference type="ARBA" id="ARBA00004584"/>
    </source>
</evidence>
<comment type="similarity">
    <text evidence="3">Belongs to the CENP-O/MCM21 family.</text>
</comment>
<dbReference type="PANTHER" id="PTHR14582">
    <property type="entry name" value="INNER KINETOCHORE SUBUNIT MAL2"/>
    <property type="match status" value="1"/>
</dbReference>
<protein>
    <submittedName>
        <fullName evidence="8">Uncharacterized protein</fullName>
    </submittedName>
</protein>
<reference evidence="8 9" key="1">
    <citation type="journal article" date="2016" name="Proc. Natl. Acad. Sci. U.S.A.">
        <title>Comparative genomics of biotechnologically important yeasts.</title>
        <authorList>
            <person name="Riley R."/>
            <person name="Haridas S."/>
            <person name="Wolfe K.H."/>
            <person name="Lopes M.R."/>
            <person name="Hittinger C.T."/>
            <person name="Goeker M."/>
            <person name="Salamov A.A."/>
            <person name="Wisecaver J.H."/>
            <person name="Long T.M."/>
            <person name="Calvey C.H."/>
            <person name="Aerts A.L."/>
            <person name="Barry K.W."/>
            <person name="Choi C."/>
            <person name="Clum A."/>
            <person name="Coughlan A.Y."/>
            <person name="Deshpande S."/>
            <person name="Douglass A.P."/>
            <person name="Hanson S.J."/>
            <person name="Klenk H.-P."/>
            <person name="LaButti K.M."/>
            <person name="Lapidus A."/>
            <person name="Lindquist E.A."/>
            <person name="Lipzen A.M."/>
            <person name="Meier-Kolthoff J.P."/>
            <person name="Ohm R.A."/>
            <person name="Otillar R.P."/>
            <person name="Pangilinan J.L."/>
            <person name="Peng Y."/>
            <person name="Rokas A."/>
            <person name="Rosa C.A."/>
            <person name="Scheuner C."/>
            <person name="Sibirny A.A."/>
            <person name="Slot J.C."/>
            <person name="Stielow J.B."/>
            <person name="Sun H."/>
            <person name="Kurtzman C.P."/>
            <person name="Blackwell M."/>
            <person name="Grigoriev I.V."/>
            <person name="Jeffries T.W."/>
        </authorList>
    </citation>
    <scope>NUCLEOTIDE SEQUENCE [LARGE SCALE GENOMIC DNA]</scope>
    <source>
        <strain evidence="9">ATCC 18201 / CBS 1600 / BCRC 20928 / JCM 3617 / NBRC 0987 / NRRL Y-1542</strain>
    </source>
</reference>
<keyword evidence="6" id="KW-0137">Centromere</keyword>
<dbReference type="EMBL" id="KV453925">
    <property type="protein sequence ID" value="ODV76445.1"/>
    <property type="molecule type" value="Genomic_DNA"/>
</dbReference>
<dbReference type="GeneID" id="30988570"/>
<comment type="subcellular location">
    <subcellularLocation>
        <location evidence="2">Chromosome</location>
        <location evidence="2">Centromere</location>
    </subcellularLocation>
    <subcellularLocation>
        <location evidence="1">Nucleus</location>
    </subcellularLocation>
</comment>
<keyword evidence="5" id="KW-0539">Nucleus</keyword>
<dbReference type="OrthoDB" id="10050372at2759"/>
<dbReference type="InterPro" id="IPR018464">
    <property type="entry name" value="CENP-O"/>
</dbReference>
<proteinExistence type="inferred from homology"/>